<reference evidence="7" key="1">
    <citation type="journal article" date="2019" name="Int. J. Syst. Evol. Microbiol.">
        <title>The Global Catalogue of Microorganisms (GCM) 10K type strain sequencing project: providing services to taxonomists for standard genome sequencing and annotation.</title>
        <authorList>
            <consortium name="The Broad Institute Genomics Platform"/>
            <consortium name="The Broad Institute Genome Sequencing Center for Infectious Disease"/>
            <person name="Wu L."/>
            <person name="Ma J."/>
        </authorList>
    </citation>
    <scope>NUCLEOTIDE SEQUENCE [LARGE SCALE GENOMIC DNA]</scope>
    <source>
        <strain evidence="7">JCM 16703</strain>
    </source>
</reference>
<evidence type="ECO:0000313" key="7">
    <source>
        <dbReference type="Proteomes" id="UP001501495"/>
    </source>
</evidence>
<comment type="caution">
    <text evidence="6">The sequence shown here is derived from an EMBL/GenBank/DDBJ whole genome shotgun (WGS) entry which is preliminary data.</text>
</comment>
<keyword evidence="7" id="KW-1185">Reference proteome</keyword>
<dbReference type="SUPFAM" id="SSF53474">
    <property type="entry name" value="alpha/beta-Hydrolases"/>
    <property type="match status" value="1"/>
</dbReference>
<keyword evidence="3 6" id="KW-0378">Hydrolase</keyword>
<name>A0ABP7XS94_9ACTN</name>
<dbReference type="Proteomes" id="UP001501495">
    <property type="component" value="Unassembled WGS sequence"/>
</dbReference>
<dbReference type="GO" id="GO:0016787">
    <property type="term" value="F:hydrolase activity"/>
    <property type="evidence" value="ECO:0007669"/>
    <property type="project" value="UniProtKB-KW"/>
</dbReference>
<evidence type="ECO:0000313" key="6">
    <source>
        <dbReference type="EMBL" id="GAA4124707.1"/>
    </source>
</evidence>
<dbReference type="Gene3D" id="3.40.50.1820">
    <property type="entry name" value="alpha/beta hydrolase"/>
    <property type="match status" value="1"/>
</dbReference>
<dbReference type="PANTHER" id="PTHR43248">
    <property type="entry name" value="2-SUCCINYL-6-HYDROXY-2,4-CYCLOHEXADIENE-1-CARBOXYLATE SYNTHASE"/>
    <property type="match status" value="1"/>
</dbReference>
<gene>
    <name evidence="6" type="ORF">GCM10022215_32580</name>
</gene>
<organism evidence="6 7">
    <name type="scientific">Nocardioides fonticola</name>
    <dbReference type="NCBI Taxonomy" id="450363"/>
    <lineage>
        <taxon>Bacteria</taxon>
        <taxon>Bacillati</taxon>
        <taxon>Actinomycetota</taxon>
        <taxon>Actinomycetes</taxon>
        <taxon>Propionibacteriales</taxon>
        <taxon>Nocardioidaceae</taxon>
        <taxon>Nocardioides</taxon>
    </lineage>
</organism>
<evidence type="ECO:0000259" key="4">
    <source>
        <dbReference type="Pfam" id="PF00561"/>
    </source>
</evidence>
<evidence type="ECO:0000256" key="1">
    <source>
        <dbReference type="ARBA" id="ARBA00010088"/>
    </source>
</evidence>
<comment type="similarity">
    <text evidence="1">Belongs to the peptidase S33 family.</text>
</comment>
<proteinExistence type="inferred from homology"/>
<dbReference type="PANTHER" id="PTHR43248:SF29">
    <property type="entry name" value="TRIPEPTIDYL AMINOPEPTIDASE"/>
    <property type="match status" value="1"/>
</dbReference>
<dbReference type="InterPro" id="IPR013595">
    <property type="entry name" value="Pept_S33_TAP-like_C"/>
</dbReference>
<protein>
    <submittedName>
        <fullName evidence="6">Alpha/beta hydrolase</fullName>
    </submittedName>
</protein>
<keyword evidence="2" id="KW-0732">Signal</keyword>
<feature type="domain" description="Peptidase S33 tripeptidyl aminopeptidase-like C-terminal" evidence="5">
    <location>
        <begin position="377"/>
        <end position="468"/>
    </location>
</feature>
<dbReference type="EMBL" id="BAAAZH010000025">
    <property type="protein sequence ID" value="GAA4124707.1"/>
    <property type="molecule type" value="Genomic_DNA"/>
</dbReference>
<evidence type="ECO:0000259" key="5">
    <source>
        <dbReference type="Pfam" id="PF08386"/>
    </source>
</evidence>
<evidence type="ECO:0000256" key="3">
    <source>
        <dbReference type="ARBA" id="ARBA00022801"/>
    </source>
</evidence>
<evidence type="ECO:0000256" key="2">
    <source>
        <dbReference type="ARBA" id="ARBA00022729"/>
    </source>
</evidence>
<dbReference type="InterPro" id="IPR051601">
    <property type="entry name" value="Serine_prot/Carboxylest_S33"/>
</dbReference>
<dbReference type="Pfam" id="PF08386">
    <property type="entry name" value="Abhydrolase_4"/>
    <property type="match status" value="1"/>
</dbReference>
<sequence length="505" mass="55461">MPAAATDTAPVPLPTSDLAWGRCDEASLRSVGARCAELRVPLDHTDPGGATVTLALSRIKHTSSASRYQGALLLNPGGPGGAGRGLVGLQSYLPKKVAGTYDWIGFDPRGVGASRPRLSCQADFLGYDRPAYTPTAANVRAWHRRDRAYAEACGRKNGDLLAHDTTVDTAYDVDAIRTALGLEQITWYGYSYGTYIGQVYGTLFPERVRRIVLDSNVDPRSVWYQAGFGQARAMQPNLEKFFAWIARHHRVYRLGRTEQAVERLWVAERDRLTRRPAGTRQRIGGAEWVDAFAYVVYNSSLWPGSASVFSRWVHQRDLGALRAAYVDANGPGDDNSFAGYLAVSCSEGTYPQAWSTWRDDTRATARTAPLLAWWVTWFQEPCRYWPVRDQPLVDIDLGEVASGLLIDERWDAATPYAGSLEVRSRFPSARLVEVTGAAAVNHANSIATNPCVDRAIVRYLGTGALPTRVGGRRSDVQCRSTGYPDASVGRVVARRAPAPPGRPMR</sequence>
<feature type="domain" description="AB hydrolase-1" evidence="4">
    <location>
        <begin position="71"/>
        <end position="282"/>
    </location>
</feature>
<accession>A0ABP7XS94</accession>
<dbReference type="Pfam" id="PF00561">
    <property type="entry name" value="Abhydrolase_1"/>
    <property type="match status" value="1"/>
</dbReference>
<dbReference type="InterPro" id="IPR029058">
    <property type="entry name" value="AB_hydrolase_fold"/>
</dbReference>
<dbReference type="InterPro" id="IPR000073">
    <property type="entry name" value="AB_hydrolase_1"/>
</dbReference>